<dbReference type="OMA" id="TLMWHYS"/>
<dbReference type="SUPFAM" id="SSF55277">
    <property type="entry name" value="GYF domain"/>
    <property type="match status" value="1"/>
</dbReference>
<dbReference type="PROSITE" id="PS50829">
    <property type="entry name" value="GYF"/>
    <property type="match status" value="1"/>
</dbReference>
<evidence type="ECO:0000313" key="2">
    <source>
        <dbReference type="EMBL" id="PRQ44959.1"/>
    </source>
</evidence>
<dbReference type="Gramene" id="PRQ44959">
    <property type="protein sequence ID" value="PRQ44959"/>
    <property type="gene ID" value="RchiOBHm_Chr3g0484911"/>
</dbReference>
<accession>A0A2P6REU6</accession>
<dbReference type="InterPro" id="IPR045894">
    <property type="entry name" value="At5g08430-like"/>
</dbReference>
<dbReference type="Proteomes" id="UP000238479">
    <property type="component" value="Chromosome 3"/>
</dbReference>
<dbReference type="PANTHER" id="PTHR46851:SF11">
    <property type="entry name" value="GYF DOMAIN-CONTAINING PROTEIN"/>
    <property type="match status" value="1"/>
</dbReference>
<keyword evidence="3" id="KW-1185">Reference proteome</keyword>
<evidence type="ECO:0000259" key="1">
    <source>
        <dbReference type="PROSITE" id="PS50829"/>
    </source>
</evidence>
<dbReference type="Gene3D" id="3.30.1490.40">
    <property type="match status" value="1"/>
</dbReference>
<dbReference type="EMBL" id="PDCK01000041">
    <property type="protein sequence ID" value="PRQ44959.1"/>
    <property type="molecule type" value="Genomic_DNA"/>
</dbReference>
<name>A0A2P6REU6_ROSCH</name>
<dbReference type="Pfam" id="PF02213">
    <property type="entry name" value="GYF"/>
    <property type="match status" value="1"/>
</dbReference>
<gene>
    <name evidence="2" type="ORF">RchiOBHm_Chr3g0484911</name>
</gene>
<feature type="domain" description="GYF" evidence="1">
    <location>
        <begin position="96"/>
        <end position="150"/>
    </location>
</feature>
<organism evidence="2 3">
    <name type="scientific">Rosa chinensis</name>
    <name type="common">China rose</name>
    <dbReference type="NCBI Taxonomy" id="74649"/>
    <lineage>
        <taxon>Eukaryota</taxon>
        <taxon>Viridiplantae</taxon>
        <taxon>Streptophyta</taxon>
        <taxon>Embryophyta</taxon>
        <taxon>Tracheophyta</taxon>
        <taxon>Spermatophyta</taxon>
        <taxon>Magnoliopsida</taxon>
        <taxon>eudicotyledons</taxon>
        <taxon>Gunneridae</taxon>
        <taxon>Pentapetalae</taxon>
        <taxon>rosids</taxon>
        <taxon>fabids</taxon>
        <taxon>Rosales</taxon>
        <taxon>Rosaceae</taxon>
        <taxon>Rosoideae</taxon>
        <taxon>Rosoideae incertae sedis</taxon>
        <taxon>Rosa</taxon>
    </lineage>
</organism>
<dbReference type="PANTHER" id="PTHR46851">
    <property type="entry name" value="OS01G0884500 PROTEIN"/>
    <property type="match status" value="1"/>
</dbReference>
<reference evidence="2 3" key="1">
    <citation type="journal article" date="2018" name="Nat. Genet.">
        <title>The Rosa genome provides new insights in the design of modern roses.</title>
        <authorList>
            <person name="Bendahmane M."/>
        </authorList>
    </citation>
    <scope>NUCLEOTIDE SEQUENCE [LARGE SCALE GENOMIC DNA]</scope>
    <source>
        <strain evidence="3">cv. Old Blush</strain>
    </source>
</reference>
<comment type="caution">
    <text evidence="2">The sequence shown here is derived from an EMBL/GenBank/DDBJ whole genome shotgun (WGS) entry which is preliminary data.</text>
</comment>
<dbReference type="AlphaFoldDB" id="A0A2P6REU6"/>
<sequence>MKQNKETMAPQDISSGENQLLFLKVPCEDDDSLQKWQKQPAESVKEILDAEDNKASQQLVDKHVVISEVVDVSDDDESEEPESEEKYEIPIPQLGTLMWHYSDPQGNIQGPFSIISLKRWSDSDYFPPDFKIWKTGQSSNEAVLLTKILRGNFLNKSVYQ</sequence>
<dbReference type="SMART" id="SM00444">
    <property type="entry name" value="GYF"/>
    <property type="match status" value="1"/>
</dbReference>
<dbReference type="InterPro" id="IPR035445">
    <property type="entry name" value="GYF-like_dom_sf"/>
</dbReference>
<protein>
    <submittedName>
        <fullName evidence="2">Putative GYF domain-containing protein</fullName>
    </submittedName>
</protein>
<evidence type="ECO:0000313" key="3">
    <source>
        <dbReference type="Proteomes" id="UP000238479"/>
    </source>
</evidence>
<dbReference type="InterPro" id="IPR003169">
    <property type="entry name" value="GYF"/>
</dbReference>
<dbReference type="STRING" id="74649.A0A2P6REU6"/>
<proteinExistence type="predicted"/>